<evidence type="ECO:0000313" key="1">
    <source>
        <dbReference type="EMBL" id="OKH44409.1"/>
    </source>
</evidence>
<dbReference type="SUPFAM" id="SSF52172">
    <property type="entry name" value="CheY-like"/>
    <property type="match status" value="1"/>
</dbReference>
<evidence type="ECO:0008006" key="3">
    <source>
        <dbReference type="Google" id="ProtNLM"/>
    </source>
</evidence>
<dbReference type="STRING" id="549789.NIES30_22545"/>
<comment type="caution">
    <text evidence="1">The sequence shown here is derived from an EMBL/GenBank/DDBJ whole genome shotgun (WGS) entry which is preliminary data.</text>
</comment>
<reference evidence="1 2" key="1">
    <citation type="submission" date="2016-11" db="EMBL/GenBank/DDBJ databases">
        <title>Draft Genome Sequences of Nine Cyanobacterial Strains from Diverse Habitats.</title>
        <authorList>
            <person name="Zhu T."/>
            <person name="Hou S."/>
            <person name="Lu X."/>
            <person name="Hess W.R."/>
        </authorList>
    </citation>
    <scope>NUCLEOTIDE SEQUENCE [LARGE SCALE GENOMIC DNA]</scope>
    <source>
        <strain evidence="1 2">NIES-30</strain>
    </source>
</reference>
<dbReference type="Proteomes" id="UP000185557">
    <property type="component" value="Unassembled WGS sequence"/>
</dbReference>
<dbReference type="RefSeq" id="WP_073610710.1">
    <property type="nucleotide sequence ID" value="NZ_MRCG01000023.1"/>
</dbReference>
<name>A0A1U7IZB8_9CYAN</name>
<evidence type="ECO:0000313" key="2">
    <source>
        <dbReference type="Proteomes" id="UP000185557"/>
    </source>
</evidence>
<dbReference type="AlphaFoldDB" id="A0A1U7IZB8"/>
<organism evidence="1 2">
    <name type="scientific">Phormidium tenue NIES-30</name>
    <dbReference type="NCBI Taxonomy" id="549789"/>
    <lineage>
        <taxon>Bacteria</taxon>
        <taxon>Bacillati</taxon>
        <taxon>Cyanobacteriota</taxon>
        <taxon>Cyanophyceae</taxon>
        <taxon>Oscillatoriophycideae</taxon>
        <taxon>Oscillatoriales</taxon>
        <taxon>Oscillatoriaceae</taxon>
        <taxon>Phormidium</taxon>
    </lineage>
</organism>
<proteinExistence type="predicted"/>
<protein>
    <recommendedName>
        <fullName evidence="3">Response regulatory domain-containing protein</fullName>
    </recommendedName>
</protein>
<keyword evidence="2" id="KW-1185">Reference proteome</keyword>
<accession>A0A1U7IZB8</accession>
<sequence>MTRLGRTLALVADRQLTSDAPGPRSPRILVTANRLRLAALLEKALCRQGWLPTVAPSPHAVIEAMQHATFDQILLDADHFQADIISLVAAVDRQRSEVLVLAQDYCVGGLNLRTLVPAQDIFLKPFSTQHLVGVLKQRQAQRLFPSAIGA</sequence>
<dbReference type="EMBL" id="MRCG01000023">
    <property type="protein sequence ID" value="OKH44409.1"/>
    <property type="molecule type" value="Genomic_DNA"/>
</dbReference>
<dbReference type="Gene3D" id="3.40.50.2300">
    <property type="match status" value="1"/>
</dbReference>
<dbReference type="InterPro" id="IPR011006">
    <property type="entry name" value="CheY-like_superfamily"/>
</dbReference>
<gene>
    <name evidence="1" type="ORF">NIES30_22545</name>
</gene>